<dbReference type="Pfam" id="PF19581">
    <property type="entry name" value="Glyoxalase_7"/>
    <property type="match status" value="1"/>
</dbReference>
<dbReference type="OrthoDB" id="9803104at2"/>
<proteinExistence type="inferred from homology"/>
<keyword evidence="5" id="KW-0223">Dioxygenase</keyword>
<dbReference type="PROSITE" id="PS51819">
    <property type="entry name" value="VOC"/>
    <property type="match status" value="1"/>
</dbReference>
<dbReference type="SUPFAM" id="SSF54593">
    <property type="entry name" value="Glyoxalase/Bleomycin resistance protein/Dihydroxybiphenyl dioxygenase"/>
    <property type="match status" value="1"/>
</dbReference>
<dbReference type="KEGG" id="otk:C6570_00925"/>
<organism evidence="5 6">
    <name type="scientific">Ottowia oryzae</name>
    <dbReference type="NCBI Taxonomy" id="2109914"/>
    <lineage>
        <taxon>Bacteria</taxon>
        <taxon>Pseudomonadati</taxon>
        <taxon>Pseudomonadota</taxon>
        <taxon>Betaproteobacteria</taxon>
        <taxon>Burkholderiales</taxon>
        <taxon>Comamonadaceae</taxon>
        <taxon>Ottowia</taxon>
    </lineage>
</organism>
<evidence type="ECO:0000259" key="4">
    <source>
        <dbReference type="PROSITE" id="PS51819"/>
    </source>
</evidence>
<gene>
    <name evidence="5" type="ORF">C6570_00925</name>
</gene>
<dbReference type="EMBL" id="CP027666">
    <property type="protein sequence ID" value="AVO35897.1"/>
    <property type="molecule type" value="Genomic_DNA"/>
</dbReference>
<evidence type="ECO:0000256" key="3">
    <source>
        <dbReference type="ARBA" id="ARBA00023251"/>
    </source>
</evidence>
<evidence type="ECO:0000256" key="1">
    <source>
        <dbReference type="ARBA" id="ARBA00011051"/>
    </source>
</evidence>
<comment type="similarity">
    <text evidence="1">Belongs to the bleomycin resistance protein family.</text>
</comment>
<dbReference type="Proteomes" id="UP000239709">
    <property type="component" value="Chromosome"/>
</dbReference>
<feature type="domain" description="VOC" evidence="4">
    <location>
        <begin position="8"/>
        <end position="128"/>
    </location>
</feature>
<protein>
    <recommendedName>
        <fullName evidence="2">Bleomycin resistance protein</fullName>
    </recommendedName>
</protein>
<dbReference type="RefSeq" id="WP_106704441.1">
    <property type="nucleotide sequence ID" value="NZ_CP027666.1"/>
</dbReference>
<dbReference type="InterPro" id="IPR029068">
    <property type="entry name" value="Glyas_Bleomycin-R_OHBP_Dase"/>
</dbReference>
<evidence type="ECO:0000313" key="6">
    <source>
        <dbReference type="Proteomes" id="UP000239709"/>
    </source>
</evidence>
<evidence type="ECO:0000313" key="5">
    <source>
        <dbReference type="EMBL" id="AVO35897.1"/>
    </source>
</evidence>
<dbReference type="InterPro" id="IPR037523">
    <property type="entry name" value="VOC_core"/>
</dbReference>
<keyword evidence="6" id="KW-1185">Reference proteome</keyword>
<accession>A0A2S0MJA2</accession>
<dbReference type="AlphaFoldDB" id="A0A2S0MJA2"/>
<name>A0A2S0MJA2_9BURK</name>
<dbReference type="GO" id="GO:0046677">
    <property type="term" value="P:response to antibiotic"/>
    <property type="evidence" value="ECO:0007669"/>
    <property type="project" value="UniProtKB-KW"/>
</dbReference>
<dbReference type="Gene3D" id="3.10.180.10">
    <property type="entry name" value="2,3-Dihydroxybiphenyl 1,2-Dioxygenase, domain 1"/>
    <property type="match status" value="1"/>
</dbReference>
<keyword evidence="5" id="KW-0560">Oxidoreductase</keyword>
<keyword evidence="3" id="KW-0046">Antibiotic resistance</keyword>
<dbReference type="CDD" id="cd08349">
    <property type="entry name" value="BLMA_like"/>
    <property type="match status" value="1"/>
</dbReference>
<dbReference type="InterPro" id="IPR000335">
    <property type="entry name" value="Bleomycin-R"/>
</dbReference>
<dbReference type="GO" id="GO:0051213">
    <property type="term" value="F:dioxygenase activity"/>
    <property type="evidence" value="ECO:0007669"/>
    <property type="project" value="UniProtKB-KW"/>
</dbReference>
<evidence type="ECO:0000256" key="2">
    <source>
        <dbReference type="ARBA" id="ARBA00021572"/>
    </source>
</evidence>
<reference evidence="5 6" key="1">
    <citation type="submission" date="2018-03" db="EMBL/GenBank/DDBJ databases">
        <title>Genome sequencing of Ottowia sp.</title>
        <authorList>
            <person name="Kim S.-J."/>
            <person name="Heo J."/>
            <person name="Kwon S.-W."/>
        </authorList>
    </citation>
    <scope>NUCLEOTIDE SEQUENCE [LARGE SCALE GENOMIC DNA]</scope>
    <source>
        <strain evidence="5 6">KADR8-3</strain>
    </source>
</reference>
<sequence>MSNLPAAAFGPATPLLRQFDEAQARAFYVDFLGFTVDWQHRFGENFPLYQQVSLGRCVLHLTGHHGDCCPGGAVRIPVADVATLQAFQQRLLAADYRHAKPGLQDTPWGTREMAITDPSGNRLTFFAELPPTAQPSTTPPEPAP</sequence>